<gene>
    <name evidence="1" type="ORF">BCY88_07800</name>
</gene>
<protein>
    <submittedName>
        <fullName evidence="1">Uncharacterized protein</fullName>
    </submittedName>
</protein>
<sequence length="93" mass="10452">MMRTARVTVARGLGLSLSLETGIIMGAIGHHRRGSAMRMVHLIRILLVHRRPFSTGLRGLAFHGDGRERLNRKAQCEQHDKEEFAPVRHGYGV</sequence>
<evidence type="ECO:0000313" key="1">
    <source>
        <dbReference type="EMBL" id="RKF38339.1"/>
    </source>
</evidence>
<reference evidence="1 2" key="1">
    <citation type="submission" date="2016-07" db="EMBL/GenBank/DDBJ databases">
        <title>Genome analysis of Burkholderia fungorum ES3-20.</title>
        <authorList>
            <person name="Xu D."/>
            <person name="Yao R."/>
            <person name="Zheng S."/>
        </authorList>
    </citation>
    <scope>NUCLEOTIDE SEQUENCE [LARGE SCALE GENOMIC DNA]</scope>
    <source>
        <strain evidence="1 2">ES3-20</strain>
    </source>
</reference>
<comment type="caution">
    <text evidence="1">The sequence shown here is derived from an EMBL/GenBank/DDBJ whole genome shotgun (WGS) entry which is preliminary data.</text>
</comment>
<proteinExistence type="predicted"/>
<evidence type="ECO:0000313" key="2">
    <source>
        <dbReference type="Proteomes" id="UP000283709"/>
    </source>
</evidence>
<accession>A0A3R7I7E8</accession>
<dbReference type="AlphaFoldDB" id="A0A3R7I7E8"/>
<organism evidence="1 2">
    <name type="scientific">Paraburkholderia fungorum</name>
    <dbReference type="NCBI Taxonomy" id="134537"/>
    <lineage>
        <taxon>Bacteria</taxon>
        <taxon>Pseudomonadati</taxon>
        <taxon>Pseudomonadota</taxon>
        <taxon>Betaproteobacteria</taxon>
        <taxon>Burkholderiales</taxon>
        <taxon>Burkholderiaceae</taxon>
        <taxon>Paraburkholderia</taxon>
    </lineage>
</organism>
<dbReference type="EMBL" id="MCAS01000034">
    <property type="protein sequence ID" value="RKF38339.1"/>
    <property type="molecule type" value="Genomic_DNA"/>
</dbReference>
<dbReference type="Proteomes" id="UP000283709">
    <property type="component" value="Unassembled WGS sequence"/>
</dbReference>
<name>A0A3R7I7E8_9BURK</name>